<gene>
    <name evidence="1" type="ORF">RRG08_019336</name>
</gene>
<keyword evidence="2" id="KW-1185">Reference proteome</keyword>
<protein>
    <submittedName>
        <fullName evidence="1">Uncharacterized protein</fullName>
    </submittedName>
</protein>
<evidence type="ECO:0000313" key="2">
    <source>
        <dbReference type="Proteomes" id="UP001283361"/>
    </source>
</evidence>
<evidence type="ECO:0000313" key="1">
    <source>
        <dbReference type="EMBL" id="KAK3762743.1"/>
    </source>
</evidence>
<reference evidence="1" key="1">
    <citation type="journal article" date="2023" name="G3 (Bethesda)">
        <title>A reference genome for the long-term kleptoplast-retaining sea slug Elysia crispata morphotype clarki.</title>
        <authorList>
            <person name="Eastman K.E."/>
            <person name="Pendleton A.L."/>
            <person name="Shaikh M.A."/>
            <person name="Suttiyut T."/>
            <person name="Ogas R."/>
            <person name="Tomko P."/>
            <person name="Gavelis G."/>
            <person name="Widhalm J.R."/>
            <person name="Wisecaver J.H."/>
        </authorList>
    </citation>
    <scope>NUCLEOTIDE SEQUENCE</scope>
    <source>
        <strain evidence="1">ECLA1</strain>
    </source>
</reference>
<name>A0AAE0Z4G0_9GAST</name>
<dbReference type="AlphaFoldDB" id="A0AAE0Z4G0"/>
<proteinExistence type="predicted"/>
<comment type="caution">
    <text evidence="1">The sequence shown here is derived from an EMBL/GenBank/DDBJ whole genome shotgun (WGS) entry which is preliminary data.</text>
</comment>
<dbReference type="Proteomes" id="UP001283361">
    <property type="component" value="Unassembled WGS sequence"/>
</dbReference>
<accession>A0AAE0Z4G0</accession>
<organism evidence="1 2">
    <name type="scientific">Elysia crispata</name>
    <name type="common">lettuce slug</name>
    <dbReference type="NCBI Taxonomy" id="231223"/>
    <lineage>
        <taxon>Eukaryota</taxon>
        <taxon>Metazoa</taxon>
        <taxon>Spiralia</taxon>
        <taxon>Lophotrochozoa</taxon>
        <taxon>Mollusca</taxon>
        <taxon>Gastropoda</taxon>
        <taxon>Heterobranchia</taxon>
        <taxon>Euthyneura</taxon>
        <taxon>Panpulmonata</taxon>
        <taxon>Sacoglossa</taxon>
        <taxon>Placobranchoidea</taxon>
        <taxon>Plakobranchidae</taxon>
        <taxon>Elysia</taxon>
    </lineage>
</organism>
<sequence length="101" mass="11145">MDVWSSIVISIAAVIQHSKRDGCLVKLGDVHLSGHPAQQDRWSTGSEVGSSVTYTRSKYFSIPAYLRVLSLPALERSRSNGNARLRSSTSHDCHTCSLVWD</sequence>
<dbReference type="EMBL" id="JAWDGP010004658">
    <property type="protein sequence ID" value="KAK3762743.1"/>
    <property type="molecule type" value="Genomic_DNA"/>
</dbReference>